<name>A0AAJ5VSE7_9HYPH</name>
<feature type="chain" id="PRO_5042522930" description="SMP-30/Gluconolactonase/LRE-like region domain-containing protein" evidence="1">
    <location>
        <begin position="25"/>
        <end position="330"/>
    </location>
</feature>
<evidence type="ECO:0000256" key="1">
    <source>
        <dbReference type="SAM" id="SignalP"/>
    </source>
</evidence>
<feature type="signal peptide" evidence="1">
    <location>
        <begin position="1"/>
        <end position="24"/>
    </location>
</feature>
<proteinExistence type="predicted"/>
<evidence type="ECO:0000313" key="2">
    <source>
        <dbReference type="EMBL" id="WEK03417.1"/>
    </source>
</evidence>
<dbReference type="InterPro" id="IPR015943">
    <property type="entry name" value="WD40/YVTN_repeat-like_dom_sf"/>
</dbReference>
<dbReference type="EMBL" id="CP119312">
    <property type="protein sequence ID" value="WEK03417.1"/>
    <property type="molecule type" value="Genomic_DNA"/>
</dbReference>
<accession>A0AAJ5VSE7</accession>
<keyword evidence="1" id="KW-0732">Signal</keyword>
<sequence length="330" mass="35364">MKRRWIVLLTGAVALVGLATLAHSGTRECGFIDTALSLSGCTGSRIIAGVSTLGSTLARDGDGYLVVLGSEYSERPGSRDYRVTSNIVRIDWLEGREVERVSFPSFGRLDQMQLSPDGDTIAVTCNTIYVCDLLSSTERSDARYPTQFALLNRDGSIAWHASVPSDDARPNSEGRAFDLAFTQDGQAIVAGPMAFASDDGARISGTRPVPLSANATIDATDHIQLAGADQMLDLPEHYVPFNRLQSTLSPDGARLATLSRRFAGEGLPRAILQIWNVETGALLVRHEIDTDLSPALAWQSDGEAVFVATSVGVVPGAATQLRRYGVEARP</sequence>
<dbReference type="Proteomes" id="UP001217476">
    <property type="component" value="Chromosome"/>
</dbReference>
<reference evidence="2" key="1">
    <citation type="submission" date="2023-03" db="EMBL/GenBank/DDBJ databases">
        <title>Andean soil-derived lignocellulolytic bacterial consortium as a source of novel taxa and putative plastic-active enzymes.</title>
        <authorList>
            <person name="Diaz-Garcia L."/>
            <person name="Chuvochina M."/>
            <person name="Feuerriegel G."/>
            <person name="Bunk B."/>
            <person name="Sproer C."/>
            <person name="Streit W.R."/>
            <person name="Rodriguez L.M."/>
            <person name="Overmann J."/>
            <person name="Jimenez D.J."/>
        </authorList>
    </citation>
    <scope>NUCLEOTIDE SEQUENCE</scope>
    <source>
        <strain evidence="2">MAG 4196</strain>
    </source>
</reference>
<gene>
    <name evidence="2" type="ORF">P0Y65_14600</name>
</gene>
<evidence type="ECO:0008006" key="4">
    <source>
        <dbReference type="Google" id="ProtNLM"/>
    </source>
</evidence>
<dbReference type="SUPFAM" id="SSF50969">
    <property type="entry name" value="YVTN repeat-like/Quinoprotein amine dehydrogenase"/>
    <property type="match status" value="1"/>
</dbReference>
<dbReference type="InterPro" id="IPR011044">
    <property type="entry name" value="Quino_amine_DH_bsu"/>
</dbReference>
<dbReference type="Gene3D" id="2.130.10.10">
    <property type="entry name" value="YVTN repeat-like/Quinoprotein amine dehydrogenase"/>
    <property type="match status" value="1"/>
</dbReference>
<organism evidence="2 3">
    <name type="scientific">Candidatus Devosia phytovorans</name>
    <dbReference type="NCBI Taxonomy" id="3121372"/>
    <lineage>
        <taxon>Bacteria</taxon>
        <taxon>Pseudomonadati</taxon>
        <taxon>Pseudomonadota</taxon>
        <taxon>Alphaproteobacteria</taxon>
        <taxon>Hyphomicrobiales</taxon>
        <taxon>Devosiaceae</taxon>
        <taxon>Devosia</taxon>
    </lineage>
</organism>
<evidence type="ECO:0000313" key="3">
    <source>
        <dbReference type="Proteomes" id="UP001217476"/>
    </source>
</evidence>
<protein>
    <recommendedName>
        <fullName evidence="4">SMP-30/Gluconolactonase/LRE-like region domain-containing protein</fullName>
    </recommendedName>
</protein>
<dbReference type="AlphaFoldDB" id="A0AAJ5VSE7"/>